<dbReference type="Gene3D" id="3.40.50.1980">
    <property type="entry name" value="Nitrogenase molybdenum iron protein domain"/>
    <property type="match status" value="2"/>
</dbReference>
<name>A0ABV0BGX1_9HYPH</name>
<dbReference type="RefSeq" id="WP_346336164.1">
    <property type="nucleotide sequence ID" value="NZ_JBBYXI010000001.1"/>
</dbReference>
<dbReference type="Proteomes" id="UP001418637">
    <property type="component" value="Unassembled WGS sequence"/>
</dbReference>
<accession>A0ABV0BGX1</accession>
<dbReference type="PANTHER" id="PTHR30535">
    <property type="entry name" value="VITAMIN B12-BINDING PROTEIN"/>
    <property type="match status" value="1"/>
</dbReference>
<dbReference type="Gene3D" id="1.20.58.2180">
    <property type="match status" value="1"/>
</dbReference>
<evidence type="ECO:0000259" key="1">
    <source>
        <dbReference type="PROSITE" id="PS50983"/>
    </source>
</evidence>
<feature type="domain" description="Fe/B12 periplasmic-binding" evidence="1">
    <location>
        <begin position="14"/>
        <end position="282"/>
    </location>
</feature>
<proteinExistence type="predicted"/>
<dbReference type="SUPFAM" id="SSF53807">
    <property type="entry name" value="Helical backbone' metal receptor"/>
    <property type="match status" value="1"/>
</dbReference>
<dbReference type="InterPro" id="IPR002491">
    <property type="entry name" value="ABC_transptr_periplasmic_BD"/>
</dbReference>
<organism evidence="2 3">
    <name type="scientific">Hohaiivirga grylli</name>
    <dbReference type="NCBI Taxonomy" id="3133970"/>
    <lineage>
        <taxon>Bacteria</taxon>
        <taxon>Pseudomonadati</taxon>
        <taxon>Pseudomonadota</taxon>
        <taxon>Alphaproteobacteria</taxon>
        <taxon>Hyphomicrobiales</taxon>
        <taxon>Methylobacteriaceae</taxon>
        <taxon>Hohaiivirga</taxon>
    </lineage>
</organism>
<dbReference type="InterPro" id="IPR050902">
    <property type="entry name" value="ABC_Transporter_SBP"/>
</dbReference>
<reference evidence="2 3" key="1">
    <citation type="submission" date="2024-04" db="EMBL/GenBank/DDBJ databases">
        <title>A novel species isolated from cricket.</title>
        <authorList>
            <person name="Wang H.-C."/>
        </authorList>
    </citation>
    <scope>NUCLEOTIDE SEQUENCE [LARGE SCALE GENOMIC DNA]</scope>
    <source>
        <strain evidence="2 3">WL0021</strain>
    </source>
</reference>
<evidence type="ECO:0000313" key="3">
    <source>
        <dbReference type="Proteomes" id="UP001418637"/>
    </source>
</evidence>
<keyword evidence="3" id="KW-1185">Reference proteome</keyword>
<evidence type="ECO:0000313" key="2">
    <source>
        <dbReference type="EMBL" id="MEN3930199.1"/>
    </source>
</evidence>
<dbReference type="PANTHER" id="PTHR30535:SF34">
    <property type="entry name" value="MOLYBDATE-BINDING PROTEIN MOLA"/>
    <property type="match status" value="1"/>
</dbReference>
<gene>
    <name evidence="2" type="ORF">WJT86_03880</name>
</gene>
<dbReference type="PROSITE" id="PS50983">
    <property type="entry name" value="FE_B12_PBP"/>
    <property type="match status" value="1"/>
</dbReference>
<protein>
    <submittedName>
        <fullName evidence="2">ABC transporter substrate-binding protein</fullName>
    </submittedName>
</protein>
<comment type="caution">
    <text evidence="2">The sequence shown here is derived from an EMBL/GenBank/DDBJ whole genome shotgun (WGS) entry which is preliminary data.</text>
</comment>
<dbReference type="EMBL" id="JBBYXI010000001">
    <property type="protein sequence ID" value="MEN3930199.1"/>
    <property type="molecule type" value="Genomic_DNA"/>
</dbReference>
<sequence length="329" mass="36450">MIGRPVTLDKPAERIASIPIPLASTIIAIDGSTKKLVGMNPLAKSAIEEGILGQIFPEAKDISSAIAGTDFIPNVEELASVNPDLVIQWGDIGDGAMAPLLNAGLKAMFVTYGTEEQGRQFMRITAKAMNKEERINPLIDWREKVQSDIQEKTDKIANDQKPRTLYLQRALTGLIAVGPGQSYMDFWIRLGGGVNAAKDITGAKPVSPEQVAQWDPEVIFLNSFEGNLTTDFIYNDPVLSMTKAAKEKRVYKMPLGGYRWDPPNQESPLTWMWVANLLQPGVFKFDLRAEMQKAYKSLYGYDLTASDIDEVLWVKMQGSSKNYAIFKAD</sequence>
<dbReference type="Pfam" id="PF01497">
    <property type="entry name" value="Peripla_BP_2"/>
    <property type="match status" value="1"/>
</dbReference>